<feature type="transmembrane region" description="Helical" evidence="1">
    <location>
        <begin position="12"/>
        <end position="30"/>
    </location>
</feature>
<dbReference type="Proteomes" id="UP000029725">
    <property type="component" value="Unassembled WGS sequence"/>
</dbReference>
<evidence type="ECO:0000313" key="3">
    <source>
        <dbReference type="Proteomes" id="UP000029725"/>
    </source>
</evidence>
<dbReference type="GO" id="GO:0046403">
    <property type="term" value="F:polynucleotide 3'-phosphatase activity"/>
    <property type="evidence" value="ECO:0007669"/>
    <property type="project" value="TreeGrafter"/>
</dbReference>
<dbReference type="EMBL" id="JMKJ01000078">
    <property type="protein sequence ID" value="KGG52442.1"/>
    <property type="molecule type" value="Genomic_DNA"/>
</dbReference>
<keyword evidence="3" id="KW-1185">Reference proteome</keyword>
<dbReference type="Gene3D" id="3.40.50.300">
    <property type="entry name" value="P-loop containing nucleotide triphosphate hydrolases"/>
    <property type="match status" value="1"/>
</dbReference>
<sequence length="242" mass="27356">MLREGQHPNIPSPIILAVICIHFLLVFRLFSINIGIPFYVPNEYFLFVTPTVFSSSLREKMLSLKSSLDSIISYTPKYTPSLLTGSNSVLLVIGRKSSGKTFIAKEYFSKYAYYCFVCINDGSCSQSNFIKGITAPKDRNIIIDGNFSLKIRRKLFLKNLKSLGRNICAVVIMTPAEICSNIFTYNRLIKGTSGFPRRKTLLPSLDLEMPTLDEGFSEIIEFPLYFEASKIKHPDLFTCILS</sequence>
<name>A0A098VU08_9MICR</name>
<dbReference type="InterPro" id="IPR027417">
    <property type="entry name" value="P-loop_NTPase"/>
</dbReference>
<keyword evidence="1" id="KW-0812">Transmembrane</keyword>
<keyword evidence="1" id="KW-1133">Transmembrane helix</keyword>
<accession>A0A098VU08</accession>
<organism evidence="2 3">
    <name type="scientific">Mitosporidium daphniae</name>
    <dbReference type="NCBI Taxonomy" id="1485682"/>
    <lineage>
        <taxon>Eukaryota</taxon>
        <taxon>Fungi</taxon>
        <taxon>Fungi incertae sedis</taxon>
        <taxon>Microsporidia</taxon>
        <taxon>Mitosporidium</taxon>
    </lineage>
</organism>
<dbReference type="SUPFAM" id="SSF52540">
    <property type="entry name" value="P-loop containing nucleoside triphosphate hydrolases"/>
    <property type="match status" value="1"/>
</dbReference>
<gene>
    <name evidence="2" type="ORF">DI09_170p10</name>
</gene>
<dbReference type="GO" id="GO:0046404">
    <property type="term" value="F:ATP-dependent polydeoxyribonucleotide 5'-hydroxyl-kinase activity"/>
    <property type="evidence" value="ECO:0007669"/>
    <property type="project" value="TreeGrafter"/>
</dbReference>
<reference evidence="2 3" key="1">
    <citation type="submission" date="2014-04" db="EMBL/GenBank/DDBJ databases">
        <title>A new species of microsporidia sheds light on the evolution of extreme parasitism.</title>
        <authorList>
            <person name="Haag K.L."/>
            <person name="James T.Y."/>
            <person name="Larsson R."/>
            <person name="Schaer T.M."/>
            <person name="Refardt D."/>
            <person name="Pombert J.-F."/>
            <person name="Ebert D."/>
        </authorList>
    </citation>
    <scope>NUCLEOTIDE SEQUENCE [LARGE SCALE GENOMIC DNA]</scope>
    <source>
        <strain evidence="2 3">UGP3</strain>
        <tissue evidence="2">Spores</tissue>
    </source>
</reference>
<dbReference type="GO" id="GO:0006281">
    <property type="term" value="P:DNA repair"/>
    <property type="evidence" value="ECO:0007669"/>
    <property type="project" value="TreeGrafter"/>
</dbReference>
<dbReference type="VEuPathDB" id="MicrosporidiaDB:DI09_170p10"/>
<evidence type="ECO:0000256" key="1">
    <source>
        <dbReference type="SAM" id="Phobius"/>
    </source>
</evidence>
<dbReference type="HOGENOM" id="CLU_1147426_0_0_1"/>
<protein>
    <submittedName>
        <fullName evidence="2">Uncharacterized protein</fullName>
    </submittedName>
</protein>
<dbReference type="GeneID" id="25258668"/>
<proteinExistence type="predicted"/>
<evidence type="ECO:0000313" key="2">
    <source>
        <dbReference type="EMBL" id="KGG52442.1"/>
    </source>
</evidence>
<dbReference type="PANTHER" id="PTHR12083:SF9">
    <property type="entry name" value="BIFUNCTIONAL POLYNUCLEOTIDE PHOSPHATASE_KINASE"/>
    <property type="match status" value="1"/>
</dbReference>
<dbReference type="PANTHER" id="PTHR12083">
    <property type="entry name" value="BIFUNCTIONAL POLYNUCLEOTIDE PHOSPHATASE/KINASE"/>
    <property type="match status" value="1"/>
</dbReference>
<dbReference type="GO" id="GO:0003690">
    <property type="term" value="F:double-stranded DNA binding"/>
    <property type="evidence" value="ECO:0007669"/>
    <property type="project" value="TreeGrafter"/>
</dbReference>
<dbReference type="AlphaFoldDB" id="A0A098VU08"/>
<keyword evidence="1" id="KW-0472">Membrane</keyword>
<comment type="caution">
    <text evidence="2">The sequence shown here is derived from an EMBL/GenBank/DDBJ whole genome shotgun (WGS) entry which is preliminary data.</text>
</comment>
<dbReference type="OrthoDB" id="19045at2759"/>
<dbReference type="RefSeq" id="XP_013238878.1">
    <property type="nucleotide sequence ID" value="XM_013383424.1"/>
</dbReference>